<name>A0A2G8TDD6_9BURK</name>
<keyword evidence="4" id="KW-1185">Reference proteome</keyword>
<evidence type="ECO:0000256" key="1">
    <source>
        <dbReference type="SAM" id="Phobius"/>
    </source>
</evidence>
<dbReference type="GO" id="GO:0016989">
    <property type="term" value="F:sigma factor antagonist activity"/>
    <property type="evidence" value="ECO:0007669"/>
    <property type="project" value="TreeGrafter"/>
</dbReference>
<dbReference type="PANTHER" id="PTHR37461:SF1">
    <property type="entry name" value="ANTI-SIGMA-K FACTOR RSKA"/>
    <property type="match status" value="1"/>
</dbReference>
<dbReference type="GO" id="GO:0006417">
    <property type="term" value="P:regulation of translation"/>
    <property type="evidence" value="ECO:0007669"/>
    <property type="project" value="TreeGrafter"/>
</dbReference>
<comment type="caution">
    <text evidence="3">The sequence shown here is derived from an EMBL/GenBank/DDBJ whole genome shotgun (WGS) entry which is preliminary data.</text>
</comment>
<gene>
    <name evidence="3" type="ORF">CR105_16870</name>
</gene>
<dbReference type="PANTHER" id="PTHR37461">
    <property type="entry name" value="ANTI-SIGMA-K FACTOR RSKA"/>
    <property type="match status" value="1"/>
</dbReference>
<evidence type="ECO:0000313" key="4">
    <source>
        <dbReference type="Proteomes" id="UP000230390"/>
    </source>
</evidence>
<dbReference type="GO" id="GO:0005886">
    <property type="term" value="C:plasma membrane"/>
    <property type="evidence" value="ECO:0007669"/>
    <property type="project" value="InterPro"/>
</dbReference>
<feature type="transmembrane region" description="Helical" evidence="1">
    <location>
        <begin position="102"/>
        <end position="122"/>
    </location>
</feature>
<proteinExistence type="predicted"/>
<dbReference type="InterPro" id="IPR018764">
    <property type="entry name" value="RskA_C"/>
</dbReference>
<reference evidence="3 4" key="1">
    <citation type="submission" date="2017-10" db="EMBL/GenBank/DDBJ databases">
        <title>Massilia psychrophilum sp. nov., a novel purple-pigmented bacterium isolated from Tianshan glacier, Xinjiang Municipality, China.</title>
        <authorList>
            <person name="Wang H."/>
        </authorList>
    </citation>
    <scope>NUCLEOTIDE SEQUENCE [LARGE SCALE GENOMIC DNA]</scope>
    <source>
        <strain evidence="3 4">JCM 30074</strain>
    </source>
</reference>
<dbReference type="EMBL" id="PDOC01000010">
    <property type="protein sequence ID" value="PIL44004.1"/>
    <property type="molecule type" value="Genomic_DNA"/>
</dbReference>
<evidence type="ECO:0000259" key="2">
    <source>
        <dbReference type="Pfam" id="PF10099"/>
    </source>
</evidence>
<sequence>MNHSNLQRNEVLREQLAAEYVLGTLKGGARRRFEQWIAIDATLAQAVTRWQGTLHPLAELSSPVQPPTSVWVGIERRLNLAALRVAPVHAAISGRLRDSLRFWRGLGLGASALAMLLVFVLATRAPVVESPAVSYVAALSGENAQAAVVVTADAVRRTLMVRVIGDSAVTADKVLQLWALPKQGAPRSLGLLAANGAVTLAMPGDVTPGSTPLLAVSLEPRGGSPDPNGPTGPILYKGALVQI</sequence>
<dbReference type="Proteomes" id="UP000230390">
    <property type="component" value="Unassembled WGS sequence"/>
</dbReference>
<accession>A0A2G8TDD6</accession>
<keyword evidence="1" id="KW-1133">Transmembrane helix</keyword>
<dbReference type="AlphaFoldDB" id="A0A2G8TDD6"/>
<dbReference type="InterPro" id="IPR051474">
    <property type="entry name" value="Anti-sigma-K/W_factor"/>
</dbReference>
<protein>
    <recommendedName>
        <fullName evidence="2">Anti-sigma K factor RskA C-terminal domain-containing protein</fullName>
    </recommendedName>
</protein>
<evidence type="ECO:0000313" key="3">
    <source>
        <dbReference type="EMBL" id="PIL44004.1"/>
    </source>
</evidence>
<dbReference type="RefSeq" id="WP_099790247.1">
    <property type="nucleotide sequence ID" value="NZ_JBHLYV010000012.1"/>
</dbReference>
<keyword evidence="1" id="KW-0812">Transmembrane</keyword>
<dbReference type="OrthoDB" id="8617430at2"/>
<organism evidence="3 4">
    <name type="scientific">Massilia eurypsychrophila</name>
    <dbReference type="NCBI Taxonomy" id="1485217"/>
    <lineage>
        <taxon>Bacteria</taxon>
        <taxon>Pseudomonadati</taxon>
        <taxon>Pseudomonadota</taxon>
        <taxon>Betaproteobacteria</taxon>
        <taxon>Burkholderiales</taxon>
        <taxon>Oxalobacteraceae</taxon>
        <taxon>Telluria group</taxon>
        <taxon>Massilia</taxon>
    </lineage>
</organism>
<dbReference type="Pfam" id="PF10099">
    <property type="entry name" value="RskA_C"/>
    <property type="match status" value="1"/>
</dbReference>
<feature type="domain" description="Anti-sigma K factor RskA C-terminal" evidence="2">
    <location>
        <begin position="110"/>
        <end position="234"/>
    </location>
</feature>
<keyword evidence="1" id="KW-0472">Membrane</keyword>